<comment type="similarity">
    <text evidence="1">Belongs to the peptidase S1C family.</text>
</comment>
<organism evidence="7 8">
    <name type="scientific">Rhodococcus rhodnii LMG 5362</name>
    <dbReference type="NCBI Taxonomy" id="1273125"/>
    <lineage>
        <taxon>Bacteria</taxon>
        <taxon>Bacillati</taxon>
        <taxon>Actinomycetota</taxon>
        <taxon>Actinomycetes</taxon>
        <taxon>Mycobacteriales</taxon>
        <taxon>Nocardiaceae</taxon>
        <taxon>Rhodococcus</taxon>
    </lineage>
</organism>
<dbReference type="Proteomes" id="UP000013525">
    <property type="component" value="Unassembled WGS sequence"/>
</dbReference>
<dbReference type="InterPro" id="IPR051201">
    <property type="entry name" value="Chloro_Bact_Ser_Proteases"/>
</dbReference>
<dbReference type="SMART" id="SM00228">
    <property type="entry name" value="PDZ"/>
    <property type="match status" value="1"/>
</dbReference>
<evidence type="ECO:0000256" key="5">
    <source>
        <dbReference type="SAM" id="MobiDB-lite"/>
    </source>
</evidence>
<feature type="region of interest" description="Disordered" evidence="5">
    <location>
        <begin position="1"/>
        <end position="149"/>
    </location>
</feature>
<dbReference type="InterPro" id="IPR009003">
    <property type="entry name" value="Peptidase_S1_PA"/>
</dbReference>
<dbReference type="InterPro" id="IPR043504">
    <property type="entry name" value="Peptidase_S1_PA_chymotrypsin"/>
</dbReference>
<evidence type="ECO:0000313" key="7">
    <source>
        <dbReference type="EMBL" id="EOM76103.1"/>
    </source>
</evidence>
<keyword evidence="2 7" id="KW-0645">Protease</keyword>
<dbReference type="eggNOG" id="COG0265">
    <property type="taxonomic scope" value="Bacteria"/>
</dbReference>
<dbReference type="Pfam" id="PF13365">
    <property type="entry name" value="Trypsin_2"/>
    <property type="match status" value="1"/>
</dbReference>
<dbReference type="FunFam" id="2.40.10.10:FF:000001">
    <property type="entry name" value="Periplasmic serine protease DegS"/>
    <property type="match status" value="1"/>
</dbReference>
<dbReference type="SUPFAM" id="SSF50494">
    <property type="entry name" value="Trypsin-like serine proteases"/>
    <property type="match status" value="1"/>
</dbReference>
<sequence>MTDSNGGGVTDSNGGGVTDSNDSDPGGAGDPGSADAPRLAPRPIHRPRIDATSAKMFGRPDGVAGSFSDEADRERTSPDIAVRPPDPILAEAFGRPADATETLQRDPDRSGSEAAPAAAAPADPWRDPDAPATLGAPAARAPEPDARPGRKLSAREVLFGGAVAPRALAALGGFALLVGLAGGLVAVAATADRGALTSQRVTLAQERAGENLGATQVGRVADAVLPSVVSIQVALGDQGSTGSGVVIDGAGYVVTNNHVISAAAERPDATIQVIFSDGSKTRAEIVGRDIKTDLAVLRVAADNLTVARLGSEADVSVGDDVVAVGSPLGLSETITAGIVSAMQRPVRLSGQGTDTNAVIDAIQTDAAINHGNSGGALVDAEGRVIGINTAMLSDSGGSVGLGFAIPIDDVTTVAQTLIRDGAMHHPDFGLNARTVVNEATSGAEVANVRADGPAGRAGIVEGDVIVRVGDRSVASADELVVAVNATAIGESVPVQIVRDGRTVDLDVTPVSD</sequence>
<reference evidence="7 8" key="1">
    <citation type="journal article" date="2013" name="Genome Announc.">
        <title>Draft Genome Sequence of Rhodococcus rhodnii Strain LMG5362, a Symbiont of Rhodnius prolixus (Hemiptera, Reduviidae, Triatominae), the Principle Vector of Trypanosoma cruzi.</title>
        <authorList>
            <person name="Pachebat J.A."/>
            <person name="van Keulen G."/>
            <person name="Whitten M.M."/>
            <person name="Girdwood S."/>
            <person name="Del Sol R."/>
            <person name="Dyson P.J."/>
            <person name="Facey P.D."/>
        </authorList>
    </citation>
    <scope>NUCLEOTIDE SEQUENCE [LARGE SCALE GENOMIC DNA]</scope>
    <source>
        <strain evidence="7 8">LMG 5362</strain>
    </source>
</reference>
<name>R7WLC2_9NOCA</name>
<feature type="compositionally biased region" description="Low complexity" evidence="5">
    <location>
        <begin position="130"/>
        <end position="141"/>
    </location>
</feature>
<dbReference type="Gene3D" id="2.30.42.10">
    <property type="match status" value="1"/>
</dbReference>
<evidence type="ECO:0000256" key="3">
    <source>
        <dbReference type="ARBA" id="ARBA00022801"/>
    </source>
</evidence>
<dbReference type="EMBL" id="APMY01000075">
    <property type="protein sequence ID" value="EOM76103.1"/>
    <property type="molecule type" value="Genomic_DNA"/>
</dbReference>
<evidence type="ECO:0000313" key="8">
    <source>
        <dbReference type="Proteomes" id="UP000013525"/>
    </source>
</evidence>
<feature type="domain" description="PDZ" evidence="6">
    <location>
        <begin position="399"/>
        <end position="500"/>
    </location>
</feature>
<evidence type="ECO:0000259" key="6">
    <source>
        <dbReference type="SMART" id="SM00228"/>
    </source>
</evidence>
<dbReference type="PANTHER" id="PTHR43343:SF3">
    <property type="entry name" value="PROTEASE DO-LIKE 8, CHLOROPLASTIC"/>
    <property type="match status" value="1"/>
</dbReference>
<dbReference type="Pfam" id="PF13180">
    <property type="entry name" value="PDZ_2"/>
    <property type="match status" value="1"/>
</dbReference>
<protein>
    <submittedName>
        <fullName evidence="7">Serine protease</fullName>
    </submittedName>
</protein>
<feature type="compositionally biased region" description="Low complexity" evidence="5">
    <location>
        <begin position="18"/>
        <end position="37"/>
    </location>
</feature>
<proteinExistence type="inferred from homology"/>
<dbReference type="InterPro" id="IPR001940">
    <property type="entry name" value="Peptidase_S1C"/>
</dbReference>
<feature type="compositionally biased region" description="Gly residues" evidence="5">
    <location>
        <begin position="1"/>
        <end position="17"/>
    </location>
</feature>
<dbReference type="InterPro" id="IPR001478">
    <property type="entry name" value="PDZ"/>
</dbReference>
<keyword evidence="4" id="KW-0720">Serine protease</keyword>
<keyword evidence="3" id="KW-0378">Hydrolase</keyword>
<gene>
    <name evidence="7" type="ORF">Rrhod_2469</name>
</gene>
<evidence type="ECO:0000256" key="2">
    <source>
        <dbReference type="ARBA" id="ARBA00022670"/>
    </source>
</evidence>
<dbReference type="GO" id="GO:0004252">
    <property type="term" value="F:serine-type endopeptidase activity"/>
    <property type="evidence" value="ECO:0007669"/>
    <property type="project" value="InterPro"/>
</dbReference>
<dbReference type="AlphaFoldDB" id="R7WLC2"/>
<evidence type="ECO:0000256" key="1">
    <source>
        <dbReference type="ARBA" id="ARBA00010541"/>
    </source>
</evidence>
<dbReference type="PRINTS" id="PR00834">
    <property type="entry name" value="PROTEASES2C"/>
</dbReference>
<dbReference type="Gene3D" id="2.40.10.10">
    <property type="entry name" value="Trypsin-like serine proteases"/>
    <property type="match status" value="2"/>
</dbReference>
<dbReference type="PANTHER" id="PTHR43343">
    <property type="entry name" value="PEPTIDASE S12"/>
    <property type="match status" value="1"/>
</dbReference>
<dbReference type="InterPro" id="IPR036034">
    <property type="entry name" value="PDZ_sf"/>
</dbReference>
<feature type="compositionally biased region" description="Low complexity" evidence="5">
    <location>
        <begin position="114"/>
        <end position="123"/>
    </location>
</feature>
<dbReference type="PATRIC" id="fig|1273125.3.peg.2360"/>
<dbReference type="SUPFAM" id="SSF50156">
    <property type="entry name" value="PDZ domain-like"/>
    <property type="match status" value="1"/>
</dbReference>
<accession>R7WLC2</accession>
<dbReference type="GO" id="GO:0006508">
    <property type="term" value="P:proteolysis"/>
    <property type="evidence" value="ECO:0007669"/>
    <property type="project" value="UniProtKB-KW"/>
</dbReference>
<keyword evidence="8" id="KW-1185">Reference proteome</keyword>
<comment type="caution">
    <text evidence="7">The sequence shown here is derived from an EMBL/GenBank/DDBJ whole genome shotgun (WGS) entry which is preliminary data.</text>
</comment>
<evidence type="ECO:0000256" key="4">
    <source>
        <dbReference type="ARBA" id="ARBA00022825"/>
    </source>
</evidence>